<dbReference type="EMBL" id="JBJHQE010000025">
    <property type="protein sequence ID" value="MFK9081948.1"/>
    <property type="molecule type" value="Genomic_DNA"/>
</dbReference>
<keyword evidence="2" id="KW-1185">Reference proteome</keyword>
<evidence type="ECO:0000313" key="2">
    <source>
        <dbReference type="Proteomes" id="UP001622950"/>
    </source>
</evidence>
<comment type="caution">
    <text evidence="1">The sequence shown here is derived from an EMBL/GenBank/DDBJ whole genome shotgun (WGS) entry which is preliminary data.</text>
</comment>
<accession>A0ACC7MW42</accession>
<evidence type="ECO:0000313" key="1">
    <source>
        <dbReference type="EMBL" id="MFK9081948.1"/>
    </source>
</evidence>
<keyword evidence="1" id="KW-0808">Transferase</keyword>
<keyword evidence="1" id="KW-0012">Acyltransferase</keyword>
<organism evidence="1 2">
    <name type="scientific">Pseudomonas neuropathica</name>
    <dbReference type="NCBI Taxonomy" id="2730425"/>
    <lineage>
        <taxon>Bacteria</taxon>
        <taxon>Pseudomonadati</taxon>
        <taxon>Pseudomonadota</taxon>
        <taxon>Gammaproteobacteria</taxon>
        <taxon>Pseudomonadales</taxon>
        <taxon>Pseudomonadaceae</taxon>
        <taxon>Pseudomonas</taxon>
    </lineage>
</organism>
<protein>
    <submittedName>
        <fullName evidence="1">Acyltransferase family protein</fullName>
        <ecNumber evidence="1">2.3.-.-</ecNumber>
    </submittedName>
</protein>
<name>A0ACC7MW42_9PSED</name>
<sequence length="364" mass="40961">MTSERIVFANILRGVGAIAVLISHYIGIFWVMHPAISDLMKVPKLENFPSLEFPLSVLSDYCIVFGQFGVGVFFIVSGLVIPFSLRSDTRLGFLYRRAIRIYPVYIAGFCVVMLSLYFLSYYTDRPFMFSIGDMLAHFGVITRAPLGVDRIDGISWTLEVEIYFYLVMCAFGTRVLNFDIKKYIATALAIAAVSTVTFKTQGYLMGVQVAAGLLLLLGTAYYSLLNRKIEIKEFWALQATVIALILALWLGVAEPAAYITQWIIGYILAMVVFYICFLLRNRIKENKVLSHFSDISYPLYVVHALFGYAIMYVLVDHGFGPYASIATATGCAYLASLLIHVFIEKPSMTWIKRSRTRSRVAQNA</sequence>
<reference evidence="1" key="1">
    <citation type="submission" date="2024-11" db="EMBL/GenBank/DDBJ databases">
        <authorList>
            <person name="Lucas J.A."/>
        </authorList>
    </citation>
    <scope>NUCLEOTIDE SEQUENCE</scope>
    <source>
        <strain evidence="1">Z 8.8</strain>
    </source>
</reference>
<gene>
    <name evidence="1" type="ORF">ACJEBM_14820</name>
</gene>
<dbReference type="Proteomes" id="UP001622950">
    <property type="component" value="Unassembled WGS sequence"/>
</dbReference>
<dbReference type="EC" id="2.3.-.-" evidence="1"/>
<proteinExistence type="predicted"/>